<dbReference type="AlphaFoldDB" id="A0A7W0CC39"/>
<dbReference type="Gene3D" id="2.60.40.10">
    <property type="entry name" value="Immunoglobulins"/>
    <property type="match status" value="3"/>
</dbReference>
<dbReference type="PANTHER" id="PTHR46286">
    <property type="entry name" value="VIN3-LIKE PROTEIN 2-RELATED"/>
    <property type="match status" value="1"/>
</dbReference>
<evidence type="ECO:0000256" key="2">
    <source>
        <dbReference type="SAM" id="SignalP"/>
    </source>
</evidence>
<feature type="compositionally biased region" description="Acidic residues" evidence="1">
    <location>
        <begin position="502"/>
        <end position="544"/>
    </location>
</feature>
<dbReference type="InterPro" id="IPR003961">
    <property type="entry name" value="FN3_dom"/>
</dbReference>
<gene>
    <name evidence="4" type="ORF">HNR65_003384</name>
</gene>
<feature type="chain" id="PRO_5030975104" description="Fibronectin type-III domain-containing protein" evidence="2">
    <location>
        <begin position="31"/>
        <end position="951"/>
    </location>
</feature>
<keyword evidence="5" id="KW-1185">Reference proteome</keyword>
<dbReference type="InterPro" id="IPR037221">
    <property type="entry name" value="H-type_lectin_dom_sf"/>
</dbReference>
<dbReference type="NCBIfam" id="NF033679">
    <property type="entry name" value="DNRLRE_dom"/>
    <property type="match status" value="1"/>
</dbReference>
<feature type="compositionally biased region" description="Acidic residues" evidence="1">
    <location>
        <begin position="369"/>
        <end position="411"/>
    </location>
</feature>
<dbReference type="SUPFAM" id="SSF49265">
    <property type="entry name" value="Fibronectin type III"/>
    <property type="match status" value="3"/>
</dbReference>
<organism evidence="4 5">
    <name type="scientific">Desulfosalsimonas propionicica</name>
    <dbReference type="NCBI Taxonomy" id="332175"/>
    <lineage>
        <taxon>Bacteria</taxon>
        <taxon>Pseudomonadati</taxon>
        <taxon>Thermodesulfobacteriota</taxon>
        <taxon>Desulfobacteria</taxon>
        <taxon>Desulfobacterales</taxon>
        <taxon>Desulfosalsimonadaceae</taxon>
        <taxon>Desulfosalsimonas</taxon>
    </lineage>
</organism>
<keyword evidence="2" id="KW-0732">Signal</keyword>
<dbReference type="Proteomes" id="UP000525298">
    <property type="component" value="Unassembled WGS sequence"/>
</dbReference>
<evidence type="ECO:0000313" key="4">
    <source>
        <dbReference type="EMBL" id="MBA2883027.1"/>
    </source>
</evidence>
<feature type="compositionally biased region" description="Acidic residues" evidence="1">
    <location>
        <begin position="647"/>
        <end position="682"/>
    </location>
</feature>
<feature type="domain" description="Fibronectin type-III" evidence="3">
    <location>
        <begin position="409"/>
        <end position="504"/>
    </location>
</feature>
<proteinExistence type="predicted"/>
<evidence type="ECO:0000259" key="3">
    <source>
        <dbReference type="PROSITE" id="PS50853"/>
    </source>
</evidence>
<dbReference type="CDD" id="cd00063">
    <property type="entry name" value="FN3"/>
    <property type="match status" value="3"/>
</dbReference>
<dbReference type="InterPro" id="IPR044514">
    <property type="entry name" value="VIN3-like"/>
</dbReference>
<feature type="compositionally biased region" description="Polar residues" evidence="1">
    <location>
        <begin position="547"/>
        <end position="561"/>
    </location>
</feature>
<name>A0A7W0CC39_9BACT</name>
<feature type="domain" description="Fibronectin type-III" evidence="3">
    <location>
        <begin position="19"/>
        <end position="113"/>
    </location>
</feature>
<reference evidence="4 5" key="1">
    <citation type="submission" date="2020-07" db="EMBL/GenBank/DDBJ databases">
        <title>Genomic Encyclopedia of Type Strains, Phase IV (KMG-IV): sequencing the most valuable type-strain genomes for metagenomic binning, comparative biology and taxonomic classification.</title>
        <authorList>
            <person name="Goeker M."/>
        </authorList>
    </citation>
    <scope>NUCLEOTIDE SEQUENCE [LARGE SCALE GENOMIC DNA]</scope>
    <source>
        <strain evidence="4 5">DSM 17721</strain>
    </source>
</reference>
<evidence type="ECO:0000313" key="5">
    <source>
        <dbReference type="Proteomes" id="UP000525298"/>
    </source>
</evidence>
<dbReference type="PROSITE" id="PS50853">
    <property type="entry name" value="FN3"/>
    <property type="match status" value="3"/>
</dbReference>
<dbReference type="SMART" id="SM00060">
    <property type="entry name" value="FN3"/>
    <property type="match status" value="3"/>
</dbReference>
<dbReference type="Pfam" id="PF00041">
    <property type="entry name" value="fn3"/>
    <property type="match status" value="3"/>
</dbReference>
<dbReference type="GO" id="GO:0040029">
    <property type="term" value="P:epigenetic regulation of gene expression"/>
    <property type="evidence" value="ECO:0007669"/>
    <property type="project" value="InterPro"/>
</dbReference>
<dbReference type="Gene3D" id="2.60.120.970">
    <property type="match status" value="1"/>
</dbReference>
<dbReference type="Pfam" id="PF11617">
    <property type="entry name" value="Cu-binding_MopE"/>
    <property type="match status" value="1"/>
</dbReference>
<dbReference type="EMBL" id="JACDUS010000015">
    <property type="protein sequence ID" value="MBA2883027.1"/>
    <property type="molecule type" value="Genomic_DNA"/>
</dbReference>
<feature type="region of interest" description="Disordered" evidence="1">
    <location>
        <begin position="483"/>
        <end position="568"/>
    </location>
</feature>
<dbReference type="RefSeq" id="WP_181552646.1">
    <property type="nucleotide sequence ID" value="NZ_JACDUS010000015.1"/>
</dbReference>
<dbReference type="GO" id="GO:0010048">
    <property type="term" value="P:vernalization response"/>
    <property type="evidence" value="ECO:0007669"/>
    <property type="project" value="InterPro"/>
</dbReference>
<feature type="region of interest" description="Disordered" evidence="1">
    <location>
        <begin position="633"/>
        <end position="682"/>
    </location>
</feature>
<dbReference type="InterPro" id="IPR036116">
    <property type="entry name" value="FN3_sf"/>
</dbReference>
<feature type="domain" description="Fibronectin type-III" evidence="3">
    <location>
        <begin position="542"/>
        <end position="640"/>
    </location>
</feature>
<accession>A0A7W0CC39</accession>
<dbReference type="InterPro" id="IPR021655">
    <property type="entry name" value="Put_metal-bd"/>
</dbReference>
<feature type="signal peptide" evidence="2">
    <location>
        <begin position="1"/>
        <end position="30"/>
    </location>
</feature>
<feature type="region of interest" description="Disordered" evidence="1">
    <location>
        <begin position="318"/>
        <end position="344"/>
    </location>
</feature>
<feature type="compositionally biased region" description="Low complexity" evidence="1">
    <location>
        <begin position="636"/>
        <end position="646"/>
    </location>
</feature>
<comment type="caution">
    <text evidence="4">The sequence shown here is derived from an EMBL/GenBank/DDBJ whole genome shotgun (WGS) entry which is preliminary data.</text>
</comment>
<dbReference type="InterPro" id="IPR013783">
    <property type="entry name" value="Ig-like_fold"/>
</dbReference>
<dbReference type="PANTHER" id="PTHR46286:SF2">
    <property type="entry name" value="VIN3-LIKE PROTEIN 2"/>
    <property type="match status" value="1"/>
</dbReference>
<evidence type="ECO:0000256" key="1">
    <source>
        <dbReference type="SAM" id="MobiDB-lite"/>
    </source>
</evidence>
<protein>
    <recommendedName>
        <fullName evidence="3">Fibronectin type-III domain-containing protein</fullName>
    </recommendedName>
</protein>
<dbReference type="Gene3D" id="2.60.40.2080">
    <property type="match status" value="1"/>
</dbReference>
<sequence>MRTDKHRTKSFTLTIGLFFLFSLLSSTAFCAEITLSWSRPDDDRVAGYNIYHGETGTNFKSAPGQSIDSPDITSCTISELKEGQTYDFAATSLDGNGNESDFSETINHTVGSTETTDDENQLLVFGDTADAHELGTLTDTFININEETNSASEQLNTYTWPENTPANAILLKADLSALPDGAEIQSAVLHLYQTAAGGDGSYDLSVHKILNHNPEFNGANGYTYDGVKEWTANSDCYNDIPLAQADITAAEDVKTLNQEPGYKQWDISGMAKAWVDNPDANYGLMINSDDSAAANSHRYFAASEAADANTRPRLEITFTVDPDDADNDGDGYSVNDGDCNDNDASVYPGAEEICGDGIDQNCDGTDAACTEENDDTSNDGSDSESGDDGSSDDGSSDADSGDDSDNTDDQTDGTVSEDTQFGDVTLSWSRPDDDRIAGYNLYYGKSGTDFKSAPDVTIDAADTTSHTFFDLETGYEYAFAATSLDGNGNESDFSETIYYSVDPEDSNETDNDGSDSESGDDGSSDDSSSDADSGGDGDNTDDQTDGTVSEDTQSGDVTLSWSRPDDDRVAGYNLYYGKSGTDFKSTPDVTIDAADTTSHTFFDLETGYEYAFAATSLDGNGNESDFSETVYHTAGSTDETSDNTADTSDDSGEDTTNEQETDSTDPESDSGTDSSDDESTDEQYISEDVFEDSIEFAEIEINHEWQSVIFEKIFYDPVIVAKPMSLNGSDPGVIRIKNLNWEGFDIRIQEWEYLDDWHVNENASYLVVEAGRHELPNGIQMEAATFETNSTQNVSFSRPFNQKPVVICSVTTENERTAVTGRIHNITKDRFDFDLQQQEANKDGHNALETISFIAWEPSSDTIAGISYIVDTTFDEVTDELHAITFYPSFETSPVFVADMQTKDGRDTANVRWQNKNAGGVEVLIDEEQSKDSEVKHITEAVGYMSFSLSP</sequence>
<feature type="region of interest" description="Disordered" evidence="1">
    <location>
        <begin position="365"/>
        <end position="435"/>
    </location>
</feature>